<dbReference type="PANTHER" id="PTHR22891">
    <property type="entry name" value="EUKARYOTIC TRANSLATION INITIATION FACTOR 2C"/>
    <property type="match status" value="1"/>
</dbReference>
<sequence length="805" mass="91068">MSSSSTLAKRPSSPTDKDDVKKKKNIDAQYALELKLSEHSERPSIGVSGRKVSVKTNYLRVRTLPTGSLLHYSFVVVPDAKPPLKTKIFSQLASQGNFGNTCPVFDGNSAIYTCTPLPIGDENDTSNFQVENIEMEQLMGYLKEKCIMTSQIPTCITILNTVLNYGPRNNYAVVKQGIFPEDPNKKPIILTGGIELKVGFCQSMRPGWDNMLVNVDICAAIFYPAVSLIEFCRQILNKNSVNDLRRGINDYEMRELERAFKGIKIRVTHRGDRRLVIKVERLSSKVADDLYFNNEKEGRDMSVSEYFEKAYNRRLEFKSLPCIMDKKKNYIPFEVCEILNSQRYEKPLSDKAKADMIRKTAMSPQDRFHRIEEGIHHIFNHKDDENLRDFGIEIDQKMMIIEGRVLDTPKVKYARDEFVPQNGRWNLINKIFVRTRALVNWSILVLDQRANNQVKSFAREFKNTLIERGMDVQTDPAIEYGNMQGDFRKEMGMAYAKARLDGNQQVQIIIIIIPKKSSDIYGKIKLISDTELGIPTQCILSERLRKPNNKSCWNNIALKVNAKLGGRNSTLVEGQLDYLTNVKIPTMIMGADISHPGPSQTIQPSIAAVCASIDVNGTTYCGQVSVNEERRNETIEKLEEMATELLQIFSHKNGCLPHRMIFYRDGVSEGQFSGVVKKEVIALKKAFEKLYEQGKSPQLTFIVAQKKHHTRSTSAISIVPPIAYAHILAARVRMYPQVMDTNIVSGFQGRGSYSRNNSRRRNDTTEDCGDSDQKTAESGHSDESSNGGVSLPEVQAVLKNAMYFV</sequence>
<name>A0ABM8W7B9_GIGMA</name>
<dbReference type="Gene3D" id="3.30.420.10">
    <property type="entry name" value="Ribonuclease H-like superfamily/Ribonuclease H"/>
    <property type="match status" value="1"/>
</dbReference>
<keyword evidence="5" id="KW-1185">Reference proteome</keyword>
<gene>
    <name evidence="4" type="ORF">GMARGA_LOCUS4258</name>
</gene>
<feature type="region of interest" description="Disordered" evidence="1">
    <location>
        <begin position="1"/>
        <end position="24"/>
    </location>
</feature>
<accession>A0ABM8W7B9</accession>
<evidence type="ECO:0000256" key="1">
    <source>
        <dbReference type="SAM" id="MobiDB-lite"/>
    </source>
</evidence>
<evidence type="ECO:0000313" key="5">
    <source>
        <dbReference type="Proteomes" id="UP000789901"/>
    </source>
</evidence>
<comment type="caution">
    <text evidence="4">The sequence shown here is derived from an EMBL/GenBank/DDBJ whole genome shotgun (WGS) entry which is preliminary data.</text>
</comment>
<organism evidence="4 5">
    <name type="scientific">Gigaspora margarita</name>
    <dbReference type="NCBI Taxonomy" id="4874"/>
    <lineage>
        <taxon>Eukaryota</taxon>
        <taxon>Fungi</taxon>
        <taxon>Fungi incertae sedis</taxon>
        <taxon>Mucoromycota</taxon>
        <taxon>Glomeromycotina</taxon>
        <taxon>Glomeromycetes</taxon>
        <taxon>Diversisporales</taxon>
        <taxon>Gigasporaceae</taxon>
        <taxon>Gigaspora</taxon>
    </lineage>
</organism>
<dbReference type="Gene3D" id="3.40.50.2300">
    <property type="match status" value="1"/>
</dbReference>
<dbReference type="InterPro" id="IPR003165">
    <property type="entry name" value="Piwi"/>
</dbReference>
<dbReference type="SUPFAM" id="SSF53098">
    <property type="entry name" value="Ribonuclease H-like"/>
    <property type="match status" value="1"/>
</dbReference>
<dbReference type="Pfam" id="PF16486">
    <property type="entry name" value="ArgoN"/>
    <property type="match status" value="1"/>
</dbReference>
<dbReference type="InterPro" id="IPR012337">
    <property type="entry name" value="RNaseH-like_sf"/>
</dbReference>
<evidence type="ECO:0000259" key="2">
    <source>
        <dbReference type="PROSITE" id="PS50821"/>
    </source>
</evidence>
<dbReference type="SMART" id="SM01163">
    <property type="entry name" value="DUF1785"/>
    <property type="match status" value="1"/>
</dbReference>
<protein>
    <submittedName>
        <fullName evidence="4">44978_t:CDS:1</fullName>
    </submittedName>
</protein>
<evidence type="ECO:0000259" key="3">
    <source>
        <dbReference type="PROSITE" id="PS50822"/>
    </source>
</evidence>
<dbReference type="SMART" id="SM00950">
    <property type="entry name" value="Piwi"/>
    <property type="match status" value="1"/>
</dbReference>
<dbReference type="InterPro" id="IPR032473">
    <property type="entry name" value="Argonaute_Mid_dom"/>
</dbReference>
<dbReference type="InterPro" id="IPR032472">
    <property type="entry name" value="ArgoL2"/>
</dbReference>
<dbReference type="Pfam" id="PF08699">
    <property type="entry name" value="ArgoL1"/>
    <property type="match status" value="1"/>
</dbReference>
<dbReference type="Gene3D" id="2.170.260.10">
    <property type="entry name" value="paz domain"/>
    <property type="match status" value="1"/>
</dbReference>
<dbReference type="SUPFAM" id="SSF101690">
    <property type="entry name" value="PAZ domain"/>
    <property type="match status" value="1"/>
</dbReference>
<feature type="compositionally biased region" description="Basic and acidic residues" evidence="1">
    <location>
        <begin position="771"/>
        <end position="783"/>
    </location>
</feature>
<feature type="region of interest" description="Disordered" evidence="1">
    <location>
        <begin position="749"/>
        <end position="791"/>
    </location>
</feature>
<dbReference type="Proteomes" id="UP000789901">
    <property type="component" value="Unassembled WGS sequence"/>
</dbReference>
<dbReference type="PROSITE" id="PS50822">
    <property type="entry name" value="PIWI"/>
    <property type="match status" value="1"/>
</dbReference>
<evidence type="ECO:0000313" key="4">
    <source>
        <dbReference type="EMBL" id="CAG8544706.1"/>
    </source>
</evidence>
<dbReference type="PROSITE" id="PS50821">
    <property type="entry name" value="PAZ"/>
    <property type="match status" value="1"/>
</dbReference>
<dbReference type="InterPro" id="IPR036085">
    <property type="entry name" value="PAZ_dom_sf"/>
</dbReference>
<dbReference type="Pfam" id="PF16487">
    <property type="entry name" value="ArgoMid"/>
    <property type="match status" value="1"/>
</dbReference>
<feature type="domain" description="Piwi" evidence="3">
    <location>
        <begin position="508"/>
        <end position="711"/>
    </location>
</feature>
<dbReference type="InterPro" id="IPR014811">
    <property type="entry name" value="ArgoL1"/>
</dbReference>
<dbReference type="Pfam" id="PF02170">
    <property type="entry name" value="PAZ"/>
    <property type="match status" value="1"/>
</dbReference>
<dbReference type="CDD" id="cd02846">
    <property type="entry name" value="PAZ_argonaute_like"/>
    <property type="match status" value="1"/>
</dbReference>
<dbReference type="EMBL" id="CAJVQB010001650">
    <property type="protein sequence ID" value="CAG8544706.1"/>
    <property type="molecule type" value="Genomic_DNA"/>
</dbReference>
<dbReference type="InterPro" id="IPR036397">
    <property type="entry name" value="RNaseH_sf"/>
</dbReference>
<dbReference type="Pfam" id="PF02171">
    <property type="entry name" value="Piwi"/>
    <property type="match status" value="1"/>
</dbReference>
<dbReference type="Pfam" id="PF16488">
    <property type="entry name" value="ArgoL2"/>
    <property type="match status" value="1"/>
</dbReference>
<feature type="domain" description="PAZ" evidence="2">
    <location>
        <begin position="227"/>
        <end position="340"/>
    </location>
</feature>
<reference evidence="4 5" key="1">
    <citation type="submission" date="2021-06" db="EMBL/GenBank/DDBJ databases">
        <authorList>
            <person name="Kallberg Y."/>
            <person name="Tangrot J."/>
            <person name="Rosling A."/>
        </authorList>
    </citation>
    <scope>NUCLEOTIDE SEQUENCE [LARGE SCALE GENOMIC DNA]</scope>
    <source>
        <strain evidence="4 5">120-4 pot B 10/14</strain>
    </source>
</reference>
<dbReference type="InterPro" id="IPR003100">
    <property type="entry name" value="PAZ_dom"/>
</dbReference>
<proteinExistence type="predicted"/>
<dbReference type="InterPro" id="IPR032474">
    <property type="entry name" value="Argonaute_N"/>
</dbReference>